<name>A0A1C3RKS7_9PROT</name>
<dbReference type="Pfam" id="PF01973">
    <property type="entry name" value="MptE-like"/>
    <property type="match status" value="1"/>
</dbReference>
<dbReference type="EMBL" id="FLYE01000046">
    <property type="protein sequence ID" value="SCA57858.1"/>
    <property type="molecule type" value="Genomic_DNA"/>
</dbReference>
<organism evidence="4 5">
    <name type="scientific">Candidatus Terasakiella magnetica</name>
    <dbReference type="NCBI Taxonomy" id="1867952"/>
    <lineage>
        <taxon>Bacteria</taxon>
        <taxon>Pseudomonadati</taxon>
        <taxon>Pseudomonadota</taxon>
        <taxon>Alphaproteobacteria</taxon>
        <taxon>Rhodospirillales</taxon>
        <taxon>Terasakiellaceae</taxon>
        <taxon>Terasakiella</taxon>
    </lineage>
</organism>
<evidence type="ECO:0000259" key="3">
    <source>
        <dbReference type="Pfam" id="PF20157"/>
    </source>
</evidence>
<dbReference type="STRING" id="1867952.MTBPR1_70130"/>
<dbReference type="InterPro" id="IPR002826">
    <property type="entry name" value="MptE-like"/>
</dbReference>
<evidence type="ECO:0008006" key="6">
    <source>
        <dbReference type="Google" id="ProtNLM"/>
    </source>
</evidence>
<dbReference type="PANTHER" id="PTHR41786">
    <property type="entry name" value="MOTILITY ACCESSORY FACTOR MAF"/>
    <property type="match status" value="1"/>
</dbReference>
<keyword evidence="5" id="KW-1185">Reference proteome</keyword>
<gene>
    <name evidence="4" type="ORF">MTBPR1_70130</name>
</gene>
<feature type="compositionally biased region" description="Polar residues" evidence="1">
    <location>
        <begin position="652"/>
        <end position="662"/>
    </location>
</feature>
<reference evidence="4 5" key="1">
    <citation type="submission" date="2016-07" db="EMBL/GenBank/DDBJ databases">
        <authorList>
            <person name="Lefevre C.T."/>
        </authorList>
    </citation>
    <scope>NUCLEOTIDE SEQUENCE [LARGE SCALE GENOMIC DNA]</scope>
    <source>
        <strain evidence="4">PR1</strain>
    </source>
</reference>
<feature type="domain" description="Glycosyltransferase Maf N-terminal" evidence="3">
    <location>
        <begin position="9"/>
        <end position="238"/>
    </location>
</feature>
<feature type="domain" description="6-hydroxymethylpterin diphosphokinase MptE-like" evidence="2">
    <location>
        <begin position="250"/>
        <end position="421"/>
    </location>
</feature>
<dbReference type="OrthoDB" id="7254531at2"/>
<evidence type="ECO:0000256" key="1">
    <source>
        <dbReference type="SAM" id="MobiDB-lite"/>
    </source>
</evidence>
<sequence>MTELKNTELFEKNLDFFKKAMPDLHQHLSEIEETSSQLIFDEDGNPDIEFRGQKLYDKPIDEFVEEQLEAYYAAPQGIHLAPPQTSNMDSIGQEFNYNVLKRSVEEVEATFSAEPENTEEAFYIVVMGIGLGKHIPEIAKRSKCCGLLMLEPNLEFIYHSLYITDWVEIFEPFKGPETGRYANIYCDNEPEYNTSLLLNFIRGINPSFCDGLQIYTHYPNTILDATKKSFVREASMAVTGLGFFDDEKIMIENTYRNFKDSTDYIFKDSGKRCDLPIFVIGSGPSLSMSFDFLRENQDKAIIVSGGTALKPLLANGIRSDFQIEIENVEAVIGVLTDIKENFGTEGTTLVTSNSIQPDAANCFDKKVFFFRNSLSTTPIFSWGTNHQLREVSPTVGNAAVSFAQQIGGREFYFFGLDYGARQAEQMHVKGSAYDDGVAFKRRFDQKYKGNFGGHVYVDHIMRWARIITERSIRRYQRGHTYYNCSDGSFIENTIPRLPRSLKPLPAVDKQKAVEQILANFGVYSPEHFKRAWFAKDWKQEASNLCNDIIKILDDELENKEERSYWARYLEKIARAIIAPEEQCSPEMLMMRGSIFMMFMTAVFYPPRVTDPDTRKKVEIIVIEELKKSIEDLRKKVETFFDELDPESEQPFEISSKSNSENG</sequence>
<evidence type="ECO:0000313" key="4">
    <source>
        <dbReference type="EMBL" id="SCA57858.1"/>
    </source>
</evidence>
<dbReference type="Pfam" id="PF20157">
    <property type="entry name" value="Maf_flag10_N"/>
    <property type="match status" value="1"/>
</dbReference>
<dbReference type="PANTHER" id="PTHR41786:SF1">
    <property type="entry name" value="6-HYDROXYMETHYLPTERIN DIPHOSPHOKINASE MPTE-LIKE DOMAIN-CONTAINING PROTEIN"/>
    <property type="match status" value="1"/>
</dbReference>
<dbReference type="RefSeq" id="WP_069189862.1">
    <property type="nucleotide sequence ID" value="NZ_FLYE01000046.1"/>
</dbReference>
<accession>A0A1C3RKS7</accession>
<dbReference type="InterPro" id="IPR045376">
    <property type="entry name" value="Maf_N"/>
</dbReference>
<evidence type="ECO:0000313" key="5">
    <source>
        <dbReference type="Proteomes" id="UP000231658"/>
    </source>
</evidence>
<protein>
    <recommendedName>
        <fullName evidence="6">DUF115 domain-containing protein</fullName>
    </recommendedName>
</protein>
<proteinExistence type="predicted"/>
<dbReference type="Proteomes" id="UP000231658">
    <property type="component" value="Unassembled WGS sequence"/>
</dbReference>
<evidence type="ECO:0000259" key="2">
    <source>
        <dbReference type="Pfam" id="PF01973"/>
    </source>
</evidence>
<dbReference type="AlphaFoldDB" id="A0A1C3RKS7"/>
<feature type="region of interest" description="Disordered" evidence="1">
    <location>
        <begin position="643"/>
        <end position="662"/>
    </location>
</feature>